<dbReference type="InterPro" id="IPR018228">
    <property type="entry name" value="DNase_TatD-rel_CS"/>
</dbReference>
<reference evidence="4 5" key="1">
    <citation type="submission" date="2019-06" db="EMBL/GenBank/DDBJ databases">
        <title>Discovery of a novel chromosome fission-fusion reversal in muntjac.</title>
        <authorList>
            <person name="Mudd A.B."/>
            <person name="Bredeson J.V."/>
            <person name="Baum R."/>
            <person name="Hockemeyer D."/>
            <person name="Rokhsar D.S."/>
        </authorList>
    </citation>
    <scope>NUCLEOTIDE SEQUENCE [LARGE SCALE GENOMIC DNA]</scope>
    <source>
        <strain evidence="4">UTSW_UCB_Mm</strain>
        <tissue evidence="4">Fibroblast cell line</tissue>
    </source>
</reference>
<feature type="compositionally biased region" description="Pro residues" evidence="3">
    <location>
        <begin position="73"/>
        <end position="91"/>
    </location>
</feature>
<dbReference type="EMBL" id="VCEA01000003">
    <property type="protein sequence ID" value="KAB0343718.1"/>
    <property type="molecule type" value="Genomic_DNA"/>
</dbReference>
<sequence length="702" mass="78147">MGVRKGTKSQQWLQGQPDWDARCGRRGSCWAEGTDLRTERWGPAWGECFRWPGLVGGTICALPPPFSSTGFAPPQPPQRPPTPPHSPPPLSCTPSAKWTSRPPAQLRGTSVGVNPKSSSCDSANAKFSARASGRRRKQGSQRDQSLSMVYVKAIQGVPGPSMPGEAATSTKGSAAEQPSPGERRASCFPFSGPHGKMSTSEVGVENIEIRGFYNRRRMIQPEQKPLGDPKSFFSEKGSSALKFPDSHDHPSEVADHQDCGVVIEHVSSGSDWSDMDELPAFKLPQEELASLSLAETSKPPAFITEHDTYWPNLYSGPWHDSASYWPSSSKPPCCSSMGHSGGSSSSTSLAGKSSQSCWSDYSSSLLVSSSDWSRELKASEGQSPSSRSFLFSRGSETKVKEGRWHLQEETPPCHRGGYASCSLPKSQWEQSLQEGFIDTHCHLEMLFSKLSFKGTFSKFRQVYSRSFPKEFQGCISDFSDPRTLKNGLWEEVLKEDMIWGAFGCHPHFASCYSDTQERNIVQALRHPKAIAYGEIGLDYSYKCVTPITEQRKIFEKQLQLAVSLKKPIVLHCREADKDLLGIMKKLVPSDYKIHRHCFIGNYQVIEPFLNYFPNMLVGFTAVVTYPSAWEARDALKKIPLERIIVETDSPYFLPRGFSKRFCQFSHPGLALHTIEEIAKIKGQPISHTLITIRENTRRLYNI</sequence>
<dbReference type="Gene3D" id="3.20.20.140">
    <property type="entry name" value="Metal-dependent hydrolases"/>
    <property type="match status" value="1"/>
</dbReference>
<dbReference type="AlphaFoldDB" id="A0A5N3V429"/>
<name>A0A5N3V429_MUNMU</name>
<gene>
    <name evidence="4" type="ORF">FD754_020644</name>
</gene>
<dbReference type="Proteomes" id="UP000326458">
    <property type="component" value="Unassembled WGS sequence"/>
</dbReference>
<feature type="compositionally biased region" description="Polar residues" evidence="3">
    <location>
        <begin position="107"/>
        <end position="122"/>
    </location>
</feature>
<dbReference type="FunFam" id="3.20.20.140:FF:000027">
    <property type="entry name" value="putative deoxyribonuclease TATDN2"/>
    <property type="match status" value="1"/>
</dbReference>
<protein>
    <submittedName>
        <fullName evidence="4">Uncharacterized protein</fullName>
    </submittedName>
</protein>
<dbReference type="SUPFAM" id="SSF51556">
    <property type="entry name" value="Metallo-dependent hydrolases"/>
    <property type="match status" value="1"/>
</dbReference>
<evidence type="ECO:0000313" key="5">
    <source>
        <dbReference type="Proteomes" id="UP000326458"/>
    </source>
</evidence>
<comment type="caution">
    <text evidence="4">The sequence shown here is derived from an EMBL/GenBank/DDBJ whole genome shotgun (WGS) entry which is preliminary data.</text>
</comment>
<dbReference type="PANTHER" id="PTHR46363">
    <property type="entry name" value="DEOXYRIBONUCLEASE TATDN2-RELATED"/>
    <property type="match status" value="1"/>
</dbReference>
<dbReference type="Pfam" id="PF01026">
    <property type="entry name" value="TatD_DNase"/>
    <property type="match status" value="1"/>
</dbReference>
<proteinExistence type="inferred from homology"/>
<evidence type="ECO:0000256" key="3">
    <source>
        <dbReference type="SAM" id="MobiDB-lite"/>
    </source>
</evidence>
<evidence type="ECO:0000256" key="1">
    <source>
        <dbReference type="ARBA" id="ARBA00009275"/>
    </source>
</evidence>
<organism evidence="4 5">
    <name type="scientific">Muntiacus muntjak</name>
    <name type="common">Barking deer</name>
    <name type="synonym">Indian muntjac</name>
    <dbReference type="NCBI Taxonomy" id="9888"/>
    <lineage>
        <taxon>Eukaryota</taxon>
        <taxon>Metazoa</taxon>
        <taxon>Chordata</taxon>
        <taxon>Craniata</taxon>
        <taxon>Vertebrata</taxon>
        <taxon>Euteleostomi</taxon>
        <taxon>Mammalia</taxon>
        <taxon>Eutheria</taxon>
        <taxon>Laurasiatheria</taxon>
        <taxon>Artiodactyla</taxon>
        <taxon>Ruminantia</taxon>
        <taxon>Pecora</taxon>
        <taxon>Cervidae</taxon>
        <taxon>Muntiacinae</taxon>
        <taxon>Muntiacus</taxon>
    </lineage>
</organism>
<dbReference type="CDD" id="cd01310">
    <property type="entry name" value="TatD_DNAse"/>
    <property type="match status" value="1"/>
</dbReference>
<dbReference type="PANTHER" id="PTHR46363:SF1">
    <property type="entry name" value="DEOXYRIBONUCLEASE TATDN2-RELATED"/>
    <property type="match status" value="1"/>
</dbReference>
<dbReference type="InterPro" id="IPR001130">
    <property type="entry name" value="TatD-like"/>
</dbReference>
<dbReference type="GO" id="GO:0016788">
    <property type="term" value="F:hydrolase activity, acting on ester bonds"/>
    <property type="evidence" value="ECO:0007669"/>
    <property type="project" value="InterPro"/>
</dbReference>
<keyword evidence="2" id="KW-0378">Hydrolase</keyword>
<dbReference type="InterPro" id="IPR032466">
    <property type="entry name" value="Metal_Hydrolase"/>
</dbReference>
<dbReference type="PROSITE" id="PS01091">
    <property type="entry name" value="TATD_3"/>
    <property type="match status" value="1"/>
</dbReference>
<evidence type="ECO:0000256" key="2">
    <source>
        <dbReference type="ARBA" id="ARBA00022801"/>
    </source>
</evidence>
<keyword evidence="5" id="KW-1185">Reference proteome</keyword>
<feature type="region of interest" description="Disordered" evidence="3">
    <location>
        <begin position="66"/>
        <end position="199"/>
    </location>
</feature>
<evidence type="ECO:0000313" key="4">
    <source>
        <dbReference type="EMBL" id="KAB0343718.1"/>
    </source>
</evidence>
<comment type="similarity">
    <text evidence="1">Belongs to the metallo-dependent hydrolases superfamily. TatD-type hydrolase family.</text>
</comment>
<accession>A0A5N3V429</accession>